<sequence>MMPRSTPFLFLLFLLLHTATAEIKNLEISSDSRSSILLERFGFTHTGHVAISLRSVSVASPDNDSPPIPSKLGFFLLSDEALIQTIIEANETPDYFCVLDSRYIIPLFTFQNLSPPPHASYNNTFPVTAPNEYNLFFANCNPQTHVSMHLRTEVYNLDRGGVKDYLPAGQTQLPPLYTFFTLCYIAFLAFWVHTCHTNKLSAHRIHALMGLLLFMKALNLICAAEDKHYVKVTGTPHGWDILFYTFQFIRAVLLFTVIVLIGTGWSFLKPFLQEREKKVLMVVIPLQVIANIAAVVVGETGPFIKDWVTWNQVLLLVDIICCCAILFPIVWSIRSLKETSKTDGKAARNLVKLTLFRQFYTVVIAYLYFTRIIVFALRTIAAYKYQWVSNAAEEIASVVFYSIMFYMFRPAEKNEYFAVDDQEEEVALAALRDDDFEI</sequence>
<evidence type="ECO:0000259" key="9">
    <source>
        <dbReference type="Pfam" id="PF21904"/>
    </source>
</evidence>
<accession>A0A7N0TM29</accession>
<evidence type="ECO:0000256" key="5">
    <source>
        <dbReference type="ARBA" id="ARBA00023136"/>
    </source>
</evidence>
<feature type="transmembrane region" description="Helical" evidence="6">
    <location>
        <begin position="241"/>
        <end position="267"/>
    </location>
</feature>
<feature type="domain" description="GOST seven transmembrane" evidence="8">
    <location>
        <begin position="173"/>
        <end position="414"/>
    </location>
</feature>
<keyword evidence="4 6" id="KW-1133">Transmembrane helix</keyword>
<feature type="transmembrane region" description="Helical" evidence="6">
    <location>
        <begin position="359"/>
        <end position="381"/>
    </location>
</feature>
<evidence type="ECO:0000256" key="2">
    <source>
        <dbReference type="ARBA" id="ARBA00022692"/>
    </source>
</evidence>
<dbReference type="GO" id="GO:0016020">
    <property type="term" value="C:membrane"/>
    <property type="evidence" value="ECO:0007669"/>
    <property type="project" value="UniProtKB-SubCell"/>
</dbReference>
<dbReference type="Gramene" id="Kaladp0039s0604.1.v1.1">
    <property type="protein sequence ID" value="Kaladp0039s0604.1.v1.1.CDS.1"/>
    <property type="gene ID" value="Kaladp0039s0604.v1.1"/>
</dbReference>
<evidence type="ECO:0000256" key="7">
    <source>
        <dbReference type="SAM" id="SignalP"/>
    </source>
</evidence>
<dbReference type="EnsemblPlants" id="Kaladp0039s0604.1.v1.1">
    <property type="protein sequence ID" value="Kaladp0039s0604.1.v1.1.CDS.1"/>
    <property type="gene ID" value="Kaladp0039s0604.v1.1"/>
</dbReference>
<proteinExistence type="predicted"/>
<protein>
    <submittedName>
        <fullName evidence="10">Uncharacterized protein</fullName>
    </submittedName>
</protein>
<feature type="transmembrane region" description="Helical" evidence="6">
    <location>
        <begin position="310"/>
        <end position="331"/>
    </location>
</feature>
<feature type="domain" description="CAND6/7 N-terminal" evidence="9">
    <location>
        <begin position="24"/>
        <end position="156"/>
    </location>
</feature>
<dbReference type="PANTHER" id="PTHR21229:SF2">
    <property type="entry name" value="RE59932P"/>
    <property type="match status" value="1"/>
</dbReference>
<feature type="chain" id="PRO_5029757322" evidence="7">
    <location>
        <begin position="22"/>
        <end position="438"/>
    </location>
</feature>
<dbReference type="AlphaFoldDB" id="A0A7N0TM29"/>
<keyword evidence="3 7" id="KW-0732">Signal</keyword>
<dbReference type="GO" id="GO:0005794">
    <property type="term" value="C:Golgi apparatus"/>
    <property type="evidence" value="ECO:0007669"/>
    <property type="project" value="TreeGrafter"/>
</dbReference>
<evidence type="ECO:0000313" key="11">
    <source>
        <dbReference type="Proteomes" id="UP000594263"/>
    </source>
</evidence>
<dbReference type="Pfam" id="PF06814">
    <property type="entry name" value="GOST_TM"/>
    <property type="match status" value="1"/>
</dbReference>
<feature type="transmembrane region" description="Helical" evidence="6">
    <location>
        <begin position="279"/>
        <end position="298"/>
    </location>
</feature>
<feature type="transmembrane region" description="Helical" evidence="6">
    <location>
        <begin position="176"/>
        <end position="193"/>
    </location>
</feature>
<feature type="transmembrane region" description="Helical" evidence="6">
    <location>
        <begin position="205"/>
        <end position="221"/>
    </location>
</feature>
<evidence type="ECO:0000256" key="4">
    <source>
        <dbReference type="ARBA" id="ARBA00022989"/>
    </source>
</evidence>
<keyword evidence="2 6" id="KW-0812">Transmembrane</keyword>
<dbReference type="InterPro" id="IPR009637">
    <property type="entry name" value="GPR107/GPR108-like"/>
</dbReference>
<dbReference type="PANTHER" id="PTHR21229">
    <property type="entry name" value="LUNG SEVEN TRANSMEMBRANE RECEPTOR"/>
    <property type="match status" value="1"/>
</dbReference>
<keyword evidence="11" id="KW-1185">Reference proteome</keyword>
<comment type="subcellular location">
    <subcellularLocation>
        <location evidence="1">Membrane</location>
        <topology evidence="1">Multi-pass membrane protein</topology>
    </subcellularLocation>
</comment>
<organism evidence="10 11">
    <name type="scientific">Kalanchoe fedtschenkoi</name>
    <name type="common">Lavender scallops</name>
    <name type="synonym">South American air plant</name>
    <dbReference type="NCBI Taxonomy" id="63787"/>
    <lineage>
        <taxon>Eukaryota</taxon>
        <taxon>Viridiplantae</taxon>
        <taxon>Streptophyta</taxon>
        <taxon>Embryophyta</taxon>
        <taxon>Tracheophyta</taxon>
        <taxon>Spermatophyta</taxon>
        <taxon>Magnoliopsida</taxon>
        <taxon>eudicotyledons</taxon>
        <taxon>Gunneridae</taxon>
        <taxon>Pentapetalae</taxon>
        <taxon>Saxifragales</taxon>
        <taxon>Crassulaceae</taxon>
        <taxon>Kalanchoe</taxon>
    </lineage>
</organism>
<dbReference type="InterPro" id="IPR054103">
    <property type="entry name" value="CAND6-7_N"/>
</dbReference>
<feature type="signal peptide" evidence="7">
    <location>
        <begin position="1"/>
        <end position="21"/>
    </location>
</feature>
<dbReference type="Pfam" id="PF21904">
    <property type="entry name" value="CAND6-7_N"/>
    <property type="match status" value="1"/>
</dbReference>
<reference evidence="10" key="1">
    <citation type="submission" date="2021-01" db="UniProtKB">
        <authorList>
            <consortium name="EnsemblPlants"/>
        </authorList>
    </citation>
    <scope>IDENTIFICATION</scope>
</reference>
<evidence type="ECO:0000313" key="10">
    <source>
        <dbReference type="EnsemblPlants" id="Kaladp0039s0604.1.v1.1.CDS.1"/>
    </source>
</evidence>
<name>A0A7N0TM29_KALFE</name>
<keyword evidence="5 6" id="KW-0472">Membrane</keyword>
<evidence type="ECO:0000256" key="3">
    <source>
        <dbReference type="ARBA" id="ARBA00022729"/>
    </source>
</evidence>
<evidence type="ECO:0000259" key="8">
    <source>
        <dbReference type="Pfam" id="PF06814"/>
    </source>
</evidence>
<dbReference type="InterPro" id="IPR053937">
    <property type="entry name" value="GOST_TM"/>
</dbReference>
<evidence type="ECO:0000256" key="6">
    <source>
        <dbReference type="SAM" id="Phobius"/>
    </source>
</evidence>
<dbReference type="Proteomes" id="UP000594263">
    <property type="component" value="Unplaced"/>
</dbReference>
<dbReference type="OMA" id="LWGYACW"/>
<evidence type="ECO:0000256" key="1">
    <source>
        <dbReference type="ARBA" id="ARBA00004141"/>
    </source>
</evidence>